<dbReference type="GO" id="GO:0003677">
    <property type="term" value="F:DNA binding"/>
    <property type="evidence" value="ECO:0007669"/>
    <property type="project" value="UniProtKB-KW"/>
</dbReference>
<dbReference type="PRINTS" id="PR00616">
    <property type="entry name" value="CCAATSUBUNTB"/>
</dbReference>
<dbReference type="Proteomes" id="UP000824469">
    <property type="component" value="Unassembled WGS sequence"/>
</dbReference>
<dbReference type="InterPro" id="IPR001289">
    <property type="entry name" value="NFYA"/>
</dbReference>
<comment type="caution">
    <text evidence="8">The sequence shown here is derived from an EMBL/GenBank/DDBJ whole genome shotgun (WGS) entry which is preliminary data.</text>
</comment>
<evidence type="ECO:0000256" key="2">
    <source>
        <dbReference type="ARBA" id="ARBA00023015"/>
    </source>
</evidence>
<keyword evidence="5 6" id="KW-0539">Nucleus</keyword>
<accession>A0AA38FDB9</accession>
<dbReference type="SMART" id="SM00521">
    <property type="entry name" value="CBF"/>
    <property type="match status" value="1"/>
</dbReference>
<dbReference type="EMBL" id="JAHRHJ020000009">
    <property type="protein sequence ID" value="KAH9302004.1"/>
    <property type="molecule type" value="Genomic_DNA"/>
</dbReference>
<dbReference type="PANTHER" id="PTHR12632">
    <property type="entry name" value="TRANSCRIPTION FACTOR NF-Y ALPHA-RELATED"/>
    <property type="match status" value="1"/>
</dbReference>
<evidence type="ECO:0000256" key="3">
    <source>
        <dbReference type="ARBA" id="ARBA00023125"/>
    </source>
</evidence>
<dbReference type="AlphaFoldDB" id="A0AA38FDB9"/>
<keyword evidence="9" id="KW-1185">Reference proteome</keyword>
<comment type="function">
    <text evidence="6">Component of the sequence-specific heterotrimeric transcription factor (NF-Y) which specifically recognizes a 5'-CCAAT-3' box motif found in the promoters of its target genes.</text>
</comment>
<dbReference type="GO" id="GO:0003700">
    <property type="term" value="F:DNA-binding transcription factor activity"/>
    <property type="evidence" value="ECO:0007669"/>
    <property type="project" value="UniProtKB-UniRule"/>
</dbReference>
<feature type="compositionally biased region" description="Basic and acidic residues" evidence="7">
    <location>
        <begin position="245"/>
        <end position="257"/>
    </location>
</feature>
<comment type="subunit">
    <text evidence="6">Heterotrimer.</text>
</comment>
<feature type="non-terminal residue" evidence="8">
    <location>
        <position position="1"/>
    </location>
</feature>
<evidence type="ECO:0000256" key="7">
    <source>
        <dbReference type="SAM" id="MobiDB-lite"/>
    </source>
</evidence>
<dbReference type="Gene3D" id="6.10.250.2430">
    <property type="match status" value="1"/>
</dbReference>
<evidence type="ECO:0000256" key="1">
    <source>
        <dbReference type="ARBA" id="ARBA00004123"/>
    </source>
</evidence>
<keyword evidence="3 6" id="KW-0238">DNA-binding</keyword>
<comment type="subcellular location">
    <subcellularLocation>
        <location evidence="1 6">Nucleus</location>
    </subcellularLocation>
</comment>
<evidence type="ECO:0000256" key="6">
    <source>
        <dbReference type="RuleBase" id="RU367155"/>
    </source>
</evidence>
<reference evidence="8 9" key="1">
    <citation type="journal article" date="2021" name="Nat. Plants">
        <title>The Taxus genome provides insights into paclitaxel biosynthesis.</title>
        <authorList>
            <person name="Xiong X."/>
            <person name="Gou J."/>
            <person name="Liao Q."/>
            <person name="Li Y."/>
            <person name="Zhou Q."/>
            <person name="Bi G."/>
            <person name="Li C."/>
            <person name="Du R."/>
            <person name="Wang X."/>
            <person name="Sun T."/>
            <person name="Guo L."/>
            <person name="Liang H."/>
            <person name="Lu P."/>
            <person name="Wu Y."/>
            <person name="Zhang Z."/>
            <person name="Ro D.K."/>
            <person name="Shang Y."/>
            <person name="Huang S."/>
            <person name="Yan J."/>
        </authorList>
    </citation>
    <scope>NUCLEOTIDE SEQUENCE [LARGE SCALE GENOMIC DNA]</scope>
    <source>
        <strain evidence="8">Ta-2019</strain>
    </source>
</reference>
<organism evidence="8 9">
    <name type="scientific">Taxus chinensis</name>
    <name type="common">Chinese yew</name>
    <name type="synonym">Taxus wallichiana var. chinensis</name>
    <dbReference type="NCBI Taxonomy" id="29808"/>
    <lineage>
        <taxon>Eukaryota</taxon>
        <taxon>Viridiplantae</taxon>
        <taxon>Streptophyta</taxon>
        <taxon>Embryophyta</taxon>
        <taxon>Tracheophyta</taxon>
        <taxon>Spermatophyta</taxon>
        <taxon>Pinopsida</taxon>
        <taxon>Pinidae</taxon>
        <taxon>Conifers II</taxon>
        <taxon>Cupressales</taxon>
        <taxon>Taxaceae</taxon>
        <taxon>Taxus</taxon>
    </lineage>
</organism>
<protein>
    <recommendedName>
        <fullName evidence="6">Nuclear transcription factor Y subunit</fullName>
    </recommendedName>
</protein>
<keyword evidence="4 6" id="KW-0804">Transcription</keyword>
<proteinExistence type="inferred from homology"/>
<feature type="region of interest" description="Disordered" evidence="7">
    <location>
        <begin position="245"/>
        <end position="268"/>
    </location>
</feature>
<comment type="similarity">
    <text evidence="6">Belongs to the NFYA/HAP2 subunit family.</text>
</comment>
<sequence>MMTMQTEFGGQGAHVGGQFGTPGGLWWGGNGSHGIHNGLSSAKATDCPDGEVLDAVKHVGLQLQQASRMQGMGQGLTEREEAQLGSKRVQVMATHSAYDQSNWNGTQNQQLTAGVISSAPSEFIYPHSQLELGHSFARASYPYTDPYCGGILTAYGAQAMIHPHMLGVATGSYCPCNLKQKKSQYMSTQNNIMAFLRRRQLRAKAELENKLVKVRKPYLHESRHLHAMRRARGCGGRFLNTKKLEGSKANTDNEKGSEGLTSTDWKFF</sequence>
<gene>
    <name evidence="8" type="ORF">KI387_013587</name>
</gene>
<dbReference type="GO" id="GO:0005634">
    <property type="term" value="C:nucleus"/>
    <property type="evidence" value="ECO:0007669"/>
    <property type="project" value="UniProtKB-SubCell"/>
</dbReference>
<evidence type="ECO:0000256" key="5">
    <source>
        <dbReference type="ARBA" id="ARBA00023242"/>
    </source>
</evidence>
<dbReference type="Pfam" id="PF02045">
    <property type="entry name" value="CBFB_NFYA"/>
    <property type="match status" value="1"/>
</dbReference>
<feature type="compositionally biased region" description="Polar residues" evidence="7">
    <location>
        <begin position="259"/>
        <end position="268"/>
    </location>
</feature>
<dbReference type="PROSITE" id="PS51152">
    <property type="entry name" value="NFYA_HAP2_2"/>
    <property type="match status" value="1"/>
</dbReference>
<evidence type="ECO:0000313" key="9">
    <source>
        <dbReference type="Proteomes" id="UP000824469"/>
    </source>
</evidence>
<name>A0AA38FDB9_TAXCH</name>
<evidence type="ECO:0000256" key="4">
    <source>
        <dbReference type="ARBA" id="ARBA00023163"/>
    </source>
</evidence>
<evidence type="ECO:0000313" key="8">
    <source>
        <dbReference type="EMBL" id="KAH9302004.1"/>
    </source>
</evidence>
<dbReference type="OMA" id="MATHSAY"/>
<keyword evidence="2 6" id="KW-0805">Transcription regulation</keyword>